<evidence type="ECO:0000259" key="3">
    <source>
        <dbReference type="PROSITE" id="PS50106"/>
    </source>
</evidence>
<keyword evidence="1" id="KW-0720">Serine protease</keyword>
<keyword evidence="1" id="KW-0378">Hydrolase</keyword>
<keyword evidence="1" id="KW-0645">Protease</keyword>
<dbReference type="Proteomes" id="UP000602284">
    <property type="component" value="Unassembled WGS sequence"/>
</dbReference>
<dbReference type="InterPro" id="IPR027065">
    <property type="entry name" value="Lon_Prtase"/>
</dbReference>
<protein>
    <recommendedName>
        <fullName evidence="1">endopeptidase La</fullName>
        <ecNumber evidence="1">3.4.21.53</ecNumber>
    </recommendedName>
</protein>
<dbReference type="InterPro" id="IPR008269">
    <property type="entry name" value="Lon_proteolytic"/>
</dbReference>
<comment type="similarity">
    <text evidence="1">Belongs to the peptidase S16 family.</text>
</comment>
<comment type="catalytic activity">
    <reaction evidence="1">
        <text>Hydrolysis of proteins in presence of ATP.</text>
        <dbReference type="EC" id="3.4.21.53"/>
    </reaction>
</comment>
<evidence type="ECO:0000259" key="4">
    <source>
        <dbReference type="PROSITE" id="PS51786"/>
    </source>
</evidence>
<sequence length="361" mass="39584">MSQPHDDKPRRYWTRKNITGALITVVVAASFLIPTPYYLNQPGTAEVLAPKVTVQGGAKDEKGNLMLTTVLSMQATNIYYLAYGYIWPNTEIKKEEDVRGNMSDNEYDRLLKHMMDSSQQCAVISGFHAAGLAVDITYDGVFVRSIVENSKAAGFLQVGDVITEVDGHAVVKSDDLIKYINTSKKPGDVVNVKFTRFKDDKQEQKEANIPLMDLTDPKDPNAQKRVGFGVYPENEMKIKPPQDVQIHAEDIGGPSAGLMFSLEIYSQLTEGDLTKGYKIAGTGTIDIDGHVGQIGGIQHKIVAADKAGAEIFFAPADLTSDDSNTQVAKQEAEKIGSKMKIVSVKTLQDALDYLHSLPDKK</sequence>
<feature type="domain" description="Lon proteolytic" evidence="4">
    <location>
        <begin position="248"/>
        <end position="357"/>
    </location>
</feature>
<dbReference type="EC" id="3.4.21.53" evidence="1"/>
<organism evidence="5 6">
    <name type="scientific">Tumebacillus amylolyticus</name>
    <dbReference type="NCBI Taxonomy" id="2801339"/>
    <lineage>
        <taxon>Bacteria</taxon>
        <taxon>Bacillati</taxon>
        <taxon>Bacillota</taxon>
        <taxon>Bacilli</taxon>
        <taxon>Bacillales</taxon>
        <taxon>Alicyclobacillaceae</taxon>
        <taxon>Tumebacillus</taxon>
    </lineage>
</organism>
<dbReference type="PROSITE" id="PS50106">
    <property type="entry name" value="PDZ"/>
    <property type="match status" value="1"/>
</dbReference>
<keyword evidence="2" id="KW-0472">Membrane</keyword>
<accession>A0ABS1JEX5</accession>
<keyword evidence="2" id="KW-0812">Transmembrane</keyword>
<dbReference type="NCBIfam" id="NF041438">
    <property type="entry name" value="SepM_fam_S16"/>
    <property type="match status" value="1"/>
</dbReference>
<comment type="caution">
    <text evidence="5">The sequence shown here is derived from an EMBL/GenBank/DDBJ whole genome shotgun (WGS) entry which is preliminary data.</text>
</comment>
<dbReference type="Pfam" id="PF05362">
    <property type="entry name" value="Lon_C"/>
    <property type="match status" value="1"/>
</dbReference>
<dbReference type="SUPFAM" id="SSF54211">
    <property type="entry name" value="Ribosomal protein S5 domain 2-like"/>
    <property type="match status" value="1"/>
</dbReference>
<dbReference type="EMBL" id="JAEQNB010000007">
    <property type="protein sequence ID" value="MBL0388847.1"/>
    <property type="molecule type" value="Genomic_DNA"/>
</dbReference>
<keyword evidence="6" id="KW-1185">Reference proteome</keyword>
<feature type="domain" description="PDZ" evidence="3">
    <location>
        <begin position="131"/>
        <end position="198"/>
    </location>
</feature>
<gene>
    <name evidence="5" type="ORF">JJB07_19780</name>
</gene>
<keyword evidence="2" id="KW-1133">Transmembrane helix</keyword>
<dbReference type="Gene3D" id="2.30.42.10">
    <property type="match status" value="1"/>
</dbReference>
<proteinExistence type="inferred from homology"/>
<evidence type="ECO:0000256" key="1">
    <source>
        <dbReference type="PROSITE-ProRule" id="PRU01122"/>
    </source>
</evidence>
<dbReference type="InterPro" id="IPR036034">
    <property type="entry name" value="PDZ_sf"/>
</dbReference>
<dbReference type="InterPro" id="IPR014721">
    <property type="entry name" value="Ribsml_uS5_D2-typ_fold_subgr"/>
</dbReference>
<reference evidence="5 6" key="1">
    <citation type="submission" date="2021-01" db="EMBL/GenBank/DDBJ databases">
        <title>Tumebacillus sp. strain ITR2 16S ribosomal RNA gene Genome sequencing and assembly.</title>
        <authorList>
            <person name="Kang M."/>
        </authorList>
    </citation>
    <scope>NUCLEOTIDE SEQUENCE [LARGE SCALE GENOMIC DNA]</scope>
    <source>
        <strain evidence="5 6">ITR2</strain>
    </source>
</reference>
<dbReference type="RefSeq" id="WP_201637849.1">
    <property type="nucleotide sequence ID" value="NZ_JAEQNB010000007.1"/>
</dbReference>
<feature type="active site" evidence="1">
    <location>
        <position position="300"/>
    </location>
</feature>
<evidence type="ECO:0000313" key="5">
    <source>
        <dbReference type="EMBL" id="MBL0388847.1"/>
    </source>
</evidence>
<dbReference type="InterPro" id="IPR001478">
    <property type="entry name" value="PDZ"/>
</dbReference>
<dbReference type="PANTHER" id="PTHR10046">
    <property type="entry name" value="ATP DEPENDENT LON PROTEASE FAMILY MEMBER"/>
    <property type="match status" value="1"/>
</dbReference>
<dbReference type="Pfam" id="PF13180">
    <property type="entry name" value="PDZ_2"/>
    <property type="match status" value="1"/>
</dbReference>
<feature type="transmembrane region" description="Helical" evidence="2">
    <location>
        <begin position="21"/>
        <end position="39"/>
    </location>
</feature>
<dbReference type="SUPFAM" id="SSF50156">
    <property type="entry name" value="PDZ domain-like"/>
    <property type="match status" value="1"/>
</dbReference>
<dbReference type="Gene3D" id="3.30.230.10">
    <property type="match status" value="1"/>
</dbReference>
<dbReference type="InterPro" id="IPR020568">
    <property type="entry name" value="Ribosomal_Su5_D2-typ_SF"/>
</dbReference>
<dbReference type="SMART" id="SM00228">
    <property type="entry name" value="PDZ"/>
    <property type="match status" value="1"/>
</dbReference>
<evidence type="ECO:0000256" key="2">
    <source>
        <dbReference type="SAM" id="Phobius"/>
    </source>
</evidence>
<evidence type="ECO:0000313" key="6">
    <source>
        <dbReference type="Proteomes" id="UP000602284"/>
    </source>
</evidence>
<name>A0ABS1JEX5_9BACL</name>
<feature type="active site" evidence="1">
    <location>
        <position position="255"/>
    </location>
</feature>
<dbReference type="PROSITE" id="PS51786">
    <property type="entry name" value="LON_PROTEOLYTIC"/>
    <property type="match status" value="1"/>
</dbReference>